<evidence type="ECO:0000313" key="3">
    <source>
        <dbReference type="EMBL" id="CAL6013718.1"/>
    </source>
</evidence>
<sequence>MKIEVKAPNKTKRKSNSLKVTRSKDHQKVPIHHKVYSKGNKSKRFVVVLENPVKSKPKYGQNEQKRQLMQNRKPSQSQRKKLQIEYQELFLKKIELRKISTQLKPRKQLIHYRQYTPKFGICENKYTKKEPNQVNETIQIDNIGH</sequence>
<dbReference type="AlphaFoldDB" id="A0AA86U4S9"/>
<reference evidence="3 4" key="2">
    <citation type="submission" date="2024-07" db="EMBL/GenBank/DDBJ databases">
        <authorList>
            <person name="Akdeniz Z."/>
        </authorList>
    </citation>
    <scope>NUCLEOTIDE SEQUENCE [LARGE SCALE GENOMIC DNA]</scope>
</reference>
<reference evidence="2" key="1">
    <citation type="submission" date="2023-06" db="EMBL/GenBank/DDBJ databases">
        <authorList>
            <person name="Kurt Z."/>
        </authorList>
    </citation>
    <scope>NUCLEOTIDE SEQUENCE</scope>
</reference>
<protein>
    <submittedName>
        <fullName evidence="3">Hypothetical_protein</fullName>
    </submittedName>
</protein>
<feature type="region of interest" description="Disordered" evidence="1">
    <location>
        <begin position="53"/>
        <end position="80"/>
    </location>
</feature>
<dbReference type="EMBL" id="CATOUU010000703">
    <property type="protein sequence ID" value="CAI9942550.1"/>
    <property type="molecule type" value="Genomic_DNA"/>
</dbReference>
<keyword evidence="4" id="KW-1185">Reference proteome</keyword>
<gene>
    <name evidence="3" type="ORF">HINF_LOCUS23921</name>
    <name evidence="2" type="ORF">HINF_LOCUS30195</name>
</gene>
<accession>A0AA86U4S9</accession>
<evidence type="ECO:0000313" key="2">
    <source>
        <dbReference type="EMBL" id="CAI9942550.1"/>
    </source>
</evidence>
<dbReference type="EMBL" id="CAXDID020000069">
    <property type="protein sequence ID" value="CAL6013718.1"/>
    <property type="molecule type" value="Genomic_DNA"/>
</dbReference>
<comment type="caution">
    <text evidence="2">The sequence shown here is derived from an EMBL/GenBank/DDBJ whole genome shotgun (WGS) entry which is preliminary data.</text>
</comment>
<evidence type="ECO:0000256" key="1">
    <source>
        <dbReference type="SAM" id="MobiDB-lite"/>
    </source>
</evidence>
<name>A0AA86U4S9_9EUKA</name>
<feature type="compositionally biased region" description="Polar residues" evidence="1">
    <location>
        <begin position="67"/>
        <end position="77"/>
    </location>
</feature>
<dbReference type="Proteomes" id="UP001642409">
    <property type="component" value="Unassembled WGS sequence"/>
</dbReference>
<proteinExistence type="predicted"/>
<feature type="region of interest" description="Disordered" evidence="1">
    <location>
        <begin position="1"/>
        <end position="27"/>
    </location>
</feature>
<organism evidence="2">
    <name type="scientific">Hexamita inflata</name>
    <dbReference type="NCBI Taxonomy" id="28002"/>
    <lineage>
        <taxon>Eukaryota</taxon>
        <taxon>Metamonada</taxon>
        <taxon>Diplomonadida</taxon>
        <taxon>Hexamitidae</taxon>
        <taxon>Hexamitinae</taxon>
        <taxon>Hexamita</taxon>
    </lineage>
</organism>
<evidence type="ECO:0000313" key="4">
    <source>
        <dbReference type="Proteomes" id="UP001642409"/>
    </source>
</evidence>